<evidence type="ECO:0000256" key="5">
    <source>
        <dbReference type="ARBA" id="ARBA00022692"/>
    </source>
</evidence>
<dbReference type="GO" id="GO:0016020">
    <property type="term" value="C:membrane"/>
    <property type="evidence" value="ECO:0007669"/>
    <property type="project" value="UniProtKB-SubCell"/>
</dbReference>
<dbReference type="STRING" id="6412.T1EE18"/>
<dbReference type="InParanoid" id="T1EE18"/>
<evidence type="ECO:0000256" key="4">
    <source>
        <dbReference type="ARBA" id="ARBA00022679"/>
    </source>
</evidence>
<reference evidence="11 13" key="2">
    <citation type="journal article" date="2013" name="Nature">
        <title>Insights into bilaterian evolution from three spiralian genomes.</title>
        <authorList>
            <person name="Simakov O."/>
            <person name="Marletaz F."/>
            <person name="Cho S.J."/>
            <person name="Edsinger-Gonzales E."/>
            <person name="Havlak P."/>
            <person name="Hellsten U."/>
            <person name="Kuo D.H."/>
            <person name="Larsson T."/>
            <person name="Lv J."/>
            <person name="Arendt D."/>
            <person name="Savage R."/>
            <person name="Osoegawa K."/>
            <person name="de Jong P."/>
            <person name="Grimwood J."/>
            <person name="Chapman J.A."/>
            <person name="Shapiro H."/>
            <person name="Aerts A."/>
            <person name="Otillar R.P."/>
            <person name="Terry A.Y."/>
            <person name="Boore J.L."/>
            <person name="Grigoriev I.V."/>
            <person name="Lindberg D.R."/>
            <person name="Seaver E.C."/>
            <person name="Weisblat D.A."/>
            <person name="Putnam N.H."/>
            <person name="Rokhsar D.S."/>
        </authorList>
    </citation>
    <scope>NUCLEOTIDE SEQUENCE</scope>
</reference>
<organism evidence="12 13">
    <name type="scientific">Helobdella robusta</name>
    <name type="common">Californian leech</name>
    <dbReference type="NCBI Taxonomy" id="6412"/>
    <lineage>
        <taxon>Eukaryota</taxon>
        <taxon>Metazoa</taxon>
        <taxon>Spiralia</taxon>
        <taxon>Lophotrochozoa</taxon>
        <taxon>Annelida</taxon>
        <taxon>Clitellata</taxon>
        <taxon>Hirudinea</taxon>
        <taxon>Rhynchobdellida</taxon>
        <taxon>Glossiphoniidae</taxon>
        <taxon>Helobdella</taxon>
    </lineage>
</organism>
<dbReference type="Pfam" id="PF02485">
    <property type="entry name" value="Branch"/>
    <property type="match status" value="1"/>
</dbReference>
<dbReference type="CTD" id="20194820"/>
<protein>
    <recommendedName>
        <fullName evidence="14">Protein xylosyltransferase</fullName>
    </recommendedName>
</protein>
<dbReference type="PANTHER" id="PTHR19297:SF191">
    <property type="entry name" value="PROTEIN XYLOSYLTRANSFERASE"/>
    <property type="match status" value="1"/>
</dbReference>
<keyword evidence="13" id="KW-1185">Reference proteome</keyword>
<dbReference type="PANTHER" id="PTHR19297">
    <property type="entry name" value="GLYCOSYLTRANSFERASE 14 FAMILY MEMBER"/>
    <property type="match status" value="1"/>
</dbReference>
<comment type="similarity">
    <text evidence="10">Belongs to the glycosyltransferase 14 family.</text>
</comment>
<reference evidence="12" key="3">
    <citation type="submission" date="2015-06" db="UniProtKB">
        <authorList>
            <consortium name="EnsemblMetazoa"/>
        </authorList>
    </citation>
    <scope>IDENTIFICATION</scope>
</reference>
<dbReference type="RefSeq" id="XP_009016088.1">
    <property type="nucleotide sequence ID" value="XM_009017840.1"/>
</dbReference>
<dbReference type="HOGENOM" id="CLU_032341_1_0_1"/>
<evidence type="ECO:0000256" key="1">
    <source>
        <dbReference type="ARBA" id="ARBA00004606"/>
    </source>
</evidence>
<dbReference type="Proteomes" id="UP000015101">
    <property type="component" value="Unassembled WGS sequence"/>
</dbReference>
<dbReference type="EnsemblMetazoa" id="HelroT106314">
    <property type="protein sequence ID" value="HelroP106314"/>
    <property type="gene ID" value="HelroG106314"/>
</dbReference>
<keyword evidence="3" id="KW-0328">Glycosyltransferase</keyword>
<evidence type="ECO:0000256" key="8">
    <source>
        <dbReference type="ARBA" id="ARBA00023136"/>
    </source>
</evidence>
<evidence type="ECO:0008006" key="14">
    <source>
        <dbReference type="Google" id="ProtNLM"/>
    </source>
</evidence>
<keyword evidence="8" id="KW-0472">Membrane</keyword>
<evidence type="ECO:0000256" key="9">
    <source>
        <dbReference type="ARBA" id="ARBA00023180"/>
    </source>
</evidence>
<dbReference type="OMA" id="CMFKEIR"/>
<dbReference type="OrthoDB" id="2019572at2759"/>
<evidence type="ECO:0000256" key="2">
    <source>
        <dbReference type="ARBA" id="ARBA00004922"/>
    </source>
</evidence>
<keyword evidence="4" id="KW-0808">Transferase</keyword>
<comment type="pathway">
    <text evidence="2">Protein modification; protein glycosylation.</text>
</comment>
<reference evidence="13" key="1">
    <citation type="submission" date="2012-12" db="EMBL/GenBank/DDBJ databases">
        <authorList>
            <person name="Hellsten U."/>
            <person name="Grimwood J."/>
            <person name="Chapman J.A."/>
            <person name="Shapiro H."/>
            <person name="Aerts A."/>
            <person name="Otillar R.P."/>
            <person name="Terry A.Y."/>
            <person name="Boore J.L."/>
            <person name="Simakov O."/>
            <person name="Marletaz F."/>
            <person name="Cho S.-J."/>
            <person name="Edsinger-Gonzales E."/>
            <person name="Havlak P."/>
            <person name="Kuo D.-H."/>
            <person name="Larsson T."/>
            <person name="Lv J."/>
            <person name="Arendt D."/>
            <person name="Savage R."/>
            <person name="Osoegawa K."/>
            <person name="de Jong P."/>
            <person name="Lindberg D.R."/>
            <person name="Seaver E.C."/>
            <person name="Weisblat D.A."/>
            <person name="Putnam N.H."/>
            <person name="Grigoriev I.V."/>
            <person name="Rokhsar D.S."/>
        </authorList>
    </citation>
    <scope>NUCLEOTIDE SEQUENCE</scope>
</reference>
<evidence type="ECO:0000256" key="7">
    <source>
        <dbReference type="ARBA" id="ARBA00022989"/>
    </source>
</evidence>
<dbReference type="KEGG" id="hro:HELRODRAFT_106314"/>
<proteinExistence type="inferred from homology"/>
<keyword evidence="6" id="KW-0735">Signal-anchor</keyword>
<name>T1EE18_HELRO</name>
<dbReference type="EMBL" id="KB096324">
    <property type="protein sequence ID" value="ESO06720.1"/>
    <property type="molecule type" value="Genomic_DNA"/>
</dbReference>
<dbReference type="InterPro" id="IPR003406">
    <property type="entry name" value="Glyco_trans_14"/>
</dbReference>
<evidence type="ECO:0000313" key="12">
    <source>
        <dbReference type="EnsemblMetazoa" id="HelroP106314"/>
    </source>
</evidence>
<gene>
    <name evidence="12" type="primary">20194820</name>
    <name evidence="11" type="ORF">HELRODRAFT_106314</name>
</gene>
<evidence type="ECO:0000256" key="10">
    <source>
        <dbReference type="ARBA" id="ARBA00038150"/>
    </source>
</evidence>
<keyword evidence="7" id="KW-1133">Transmembrane helix</keyword>
<evidence type="ECO:0000256" key="6">
    <source>
        <dbReference type="ARBA" id="ARBA00022968"/>
    </source>
</evidence>
<keyword evidence="9" id="KW-0325">Glycoprotein</keyword>
<evidence type="ECO:0000313" key="13">
    <source>
        <dbReference type="Proteomes" id="UP000015101"/>
    </source>
</evidence>
<dbReference type="GeneID" id="20194820"/>
<accession>T1EE18</accession>
<comment type="subcellular location">
    <subcellularLocation>
        <location evidence="1">Membrane</location>
        <topology evidence="1">Single-pass type II membrane protein</topology>
    </subcellularLocation>
</comment>
<evidence type="ECO:0000313" key="11">
    <source>
        <dbReference type="EMBL" id="ESO06720.1"/>
    </source>
</evidence>
<dbReference type="AlphaFoldDB" id="T1EE18"/>
<dbReference type="eggNOG" id="KOG0799">
    <property type="taxonomic scope" value="Eukaryota"/>
</dbReference>
<evidence type="ECO:0000256" key="3">
    <source>
        <dbReference type="ARBA" id="ARBA00022676"/>
    </source>
</evidence>
<sequence>MDNNIKPVTTIEDFDWMADNCTNFKEKRAYMPLPESEQEASFPIAYSILAYQDLEQLEKLLRAIYAPQNFYCIHVDAKISEKILKVIQKIVSCFTNVFFPDELVTVWWGHISIMHAEMLCLEKLLQHKWKYFINLSGQMFPLKSNAEIVSVLKMFNGANDIEGSSKKDFHKWFRQALKWKHSKLINSNVFMPMFKSTPPHNVTLYTGTNQVIISRKFAVYFLYSKISLDLIEWFSDTLVPDEYIWPTLNHNPHLQVPGGYKGNPDTKPFISRLTLWKPILPISPRLADWDCKGMFIRNICIFGVGDLTWIVKHPQLFVNKFHSDYQWLSLECMEELVFNKTKNYLLQYGKKKSQNSDKNSVGAYDDFNLGKLSDLTFYENLPFILDPSLVNTNEELDFNKLFK</sequence>
<keyword evidence="5" id="KW-0812">Transmembrane</keyword>
<dbReference type="GO" id="GO:0008375">
    <property type="term" value="F:acetylglucosaminyltransferase activity"/>
    <property type="evidence" value="ECO:0000318"/>
    <property type="project" value="GO_Central"/>
</dbReference>
<dbReference type="EMBL" id="AMQM01000697">
    <property type="status" value="NOT_ANNOTATED_CDS"/>
    <property type="molecule type" value="Genomic_DNA"/>
</dbReference>